<feature type="compositionally biased region" description="Polar residues" evidence="1">
    <location>
        <begin position="92"/>
        <end position="110"/>
    </location>
</feature>
<reference evidence="3" key="1">
    <citation type="submission" date="2014-12" db="EMBL/GenBank/DDBJ databases">
        <title>Insight into the proteome of Arion vulgaris.</title>
        <authorList>
            <person name="Aradska J."/>
            <person name="Bulat T."/>
            <person name="Smidak R."/>
            <person name="Sarate P."/>
            <person name="Gangsoo J."/>
            <person name="Sialana F."/>
            <person name="Bilban M."/>
            <person name="Lubec G."/>
        </authorList>
    </citation>
    <scope>NUCLEOTIDE SEQUENCE</scope>
    <source>
        <tissue evidence="3">Skin</tissue>
    </source>
</reference>
<dbReference type="EMBL" id="HACG01005747">
    <property type="protein sequence ID" value="CEK52612.1"/>
    <property type="molecule type" value="Transcribed_RNA"/>
</dbReference>
<feature type="compositionally biased region" description="Polar residues" evidence="1">
    <location>
        <begin position="150"/>
        <end position="175"/>
    </location>
</feature>
<feature type="transmembrane region" description="Helical" evidence="2">
    <location>
        <begin position="12"/>
        <end position="30"/>
    </location>
</feature>
<dbReference type="PANTHER" id="PTHR14557:SF5">
    <property type="entry name" value="UBIQUITIN-LIKE DOMAIN-CONTAINING PROTEIN"/>
    <property type="match status" value="1"/>
</dbReference>
<keyword evidence="2" id="KW-1133">Transmembrane helix</keyword>
<evidence type="ECO:0000256" key="2">
    <source>
        <dbReference type="SAM" id="Phobius"/>
    </source>
</evidence>
<accession>A0A0B6Y8E9</accession>
<dbReference type="AlphaFoldDB" id="A0A0B6Y8E9"/>
<sequence length="231" mass="25090">MPLIEGVGDEVTLILGGFLLCIVLMLAWLSTHTADIPLLREVGVIVVELSQRRSRVQNAVREEQLERDGAGSSIERDATVERQQSEVDHGSSETSETQLRPRSVSDNSINAVEVEPTTPSPLLNESSDLQAGAADATTSRAIVPEHAGTLSDTPDNTSAQVGQSSDNQAVSDNLSDTETFVPKATVVVDDNKGFVYPSEEEVRQRRVQYFQANKTEQTIKEESATYSSSED</sequence>
<evidence type="ECO:0000313" key="3">
    <source>
        <dbReference type="EMBL" id="CEK52612.1"/>
    </source>
</evidence>
<feature type="compositionally biased region" description="Polar residues" evidence="1">
    <location>
        <begin position="120"/>
        <end position="129"/>
    </location>
</feature>
<protein>
    <submittedName>
        <fullName evidence="3">Uncharacterized protein</fullName>
    </submittedName>
</protein>
<proteinExistence type="predicted"/>
<dbReference type="GO" id="GO:0036503">
    <property type="term" value="P:ERAD pathway"/>
    <property type="evidence" value="ECO:0007669"/>
    <property type="project" value="InterPro"/>
</dbReference>
<keyword evidence="2" id="KW-0472">Membrane</keyword>
<dbReference type="InterPro" id="IPR040352">
    <property type="entry name" value="TMUB1/2"/>
</dbReference>
<gene>
    <name evidence="3" type="primary">ORF17406</name>
</gene>
<dbReference type="PANTHER" id="PTHR14557">
    <property type="entry name" value="PROTEIN C7ORF21"/>
    <property type="match status" value="1"/>
</dbReference>
<feature type="compositionally biased region" description="Basic and acidic residues" evidence="1">
    <location>
        <begin position="60"/>
        <end position="91"/>
    </location>
</feature>
<evidence type="ECO:0000256" key="1">
    <source>
        <dbReference type="SAM" id="MobiDB-lite"/>
    </source>
</evidence>
<organism evidence="3">
    <name type="scientific">Arion vulgaris</name>
    <dbReference type="NCBI Taxonomy" id="1028688"/>
    <lineage>
        <taxon>Eukaryota</taxon>
        <taxon>Metazoa</taxon>
        <taxon>Spiralia</taxon>
        <taxon>Lophotrochozoa</taxon>
        <taxon>Mollusca</taxon>
        <taxon>Gastropoda</taxon>
        <taxon>Heterobranchia</taxon>
        <taxon>Euthyneura</taxon>
        <taxon>Panpulmonata</taxon>
        <taxon>Eupulmonata</taxon>
        <taxon>Stylommatophora</taxon>
        <taxon>Helicina</taxon>
        <taxon>Arionoidea</taxon>
        <taxon>Arionidae</taxon>
        <taxon>Arion</taxon>
    </lineage>
</organism>
<feature type="non-terminal residue" evidence="3">
    <location>
        <position position="231"/>
    </location>
</feature>
<name>A0A0B6Y8E9_9EUPU</name>
<keyword evidence="2" id="KW-0812">Transmembrane</keyword>
<feature type="region of interest" description="Disordered" evidence="1">
    <location>
        <begin position="60"/>
        <end position="175"/>
    </location>
</feature>